<accession>A0AAV6MT55</accession>
<dbReference type="AlphaFoldDB" id="A0AAV6MT55"/>
<evidence type="ECO:0000313" key="1">
    <source>
        <dbReference type="EMBL" id="KAG6587627.1"/>
    </source>
</evidence>
<gene>
    <name evidence="1" type="ORF">SDJN03_16192</name>
</gene>
<sequence>MDSWGNSWPHVRSTCWFNFRVSQFRLKSNGLFFSGHSFVAGRVLSRSPIVVFLFIPCNFTAFNRPSSEHHHFHTNSRRHPSFFFHSEYTDFITSNRESAMEVWKFSKIDSS</sequence>
<feature type="non-terminal residue" evidence="1">
    <location>
        <position position="1"/>
    </location>
</feature>
<dbReference type="EMBL" id="JAGKQH010000011">
    <property type="protein sequence ID" value="KAG6587627.1"/>
    <property type="molecule type" value="Genomic_DNA"/>
</dbReference>
<reference evidence="1 2" key="1">
    <citation type="journal article" date="2021" name="Hortic Res">
        <title>The domestication of Cucurbita argyrosperma as revealed by the genome of its wild relative.</title>
        <authorList>
            <person name="Barrera-Redondo J."/>
            <person name="Sanchez-de la Vega G."/>
            <person name="Aguirre-Liguori J.A."/>
            <person name="Castellanos-Morales G."/>
            <person name="Gutierrez-Guerrero Y.T."/>
            <person name="Aguirre-Dugua X."/>
            <person name="Aguirre-Planter E."/>
            <person name="Tenaillon M.I."/>
            <person name="Lira-Saade R."/>
            <person name="Eguiarte L.E."/>
        </authorList>
    </citation>
    <scope>NUCLEOTIDE SEQUENCE [LARGE SCALE GENOMIC DNA]</scope>
    <source>
        <strain evidence="1">JBR-2021</strain>
    </source>
</reference>
<comment type="caution">
    <text evidence="1">The sequence shown here is derived from an EMBL/GenBank/DDBJ whole genome shotgun (WGS) entry which is preliminary data.</text>
</comment>
<evidence type="ECO:0000313" key="2">
    <source>
        <dbReference type="Proteomes" id="UP000685013"/>
    </source>
</evidence>
<proteinExistence type="predicted"/>
<dbReference type="Proteomes" id="UP000685013">
    <property type="component" value="Chromosome 11"/>
</dbReference>
<protein>
    <submittedName>
        <fullName evidence="1">Uncharacterized protein</fullName>
    </submittedName>
</protein>
<organism evidence="1 2">
    <name type="scientific">Cucurbita argyrosperma subsp. sororia</name>
    <dbReference type="NCBI Taxonomy" id="37648"/>
    <lineage>
        <taxon>Eukaryota</taxon>
        <taxon>Viridiplantae</taxon>
        <taxon>Streptophyta</taxon>
        <taxon>Embryophyta</taxon>
        <taxon>Tracheophyta</taxon>
        <taxon>Spermatophyta</taxon>
        <taxon>Magnoliopsida</taxon>
        <taxon>eudicotyledons</taxon>
        <taxon>Gunneridae</taxon>
        <taxon>Pentapetalae</taxon>
        <taxon>rosids</taxon>
        <taxon>fabids</taxon>
        <taxon>Cucurbitales</taxon>
        <taxon>Cucurbitaceae</taxon>
        <taxon>Cucurbiteae</taxon>
        <taxon>Cucurbita</taxon>
    </lineage>
</organism>
<name>A0AAV6MT55_9ROSI</name>
<keyword evidence="2" id="KW-1185">Reference proteome</keyword>